<name>A0AAU7XFC9_9HYPH</name>
<dbReference type="AlphaFoldDB" id="A0AAU7XFC9"/>
<dbReference type="Pfam" id="PF13400">
    <property type="entry name" value="Tad"/>
    <property type="match status" value="1"/>
</dbReference>
<feature type="domain" description="Putative Flp pilus-assembly TadG-like N-terminal" evidence="1">
    <location>
        <begin position="2"/>
        <end position="40"/>
    </location>
</feature>
<sequence length="149" mass="15812">MVFAVVSLPLMMCVGASIDVARMYQYRQKMQVAAETALQSAMSGAADRPAALRIADARSAYASFAPANGVAVTAPAEVAVAVDPSKVSASVTVRSSVSLVFGELFHMPNVNLAVVVRSEQDLGAAQQRRMLCHIGRPEDVQRLKCGTFL</sequence>
<dbReference type="EMBL" id="CP158568">
    <property type="protein sequence ID" value="XBY46545.1"/>
    <property type="molecule type" value="Genomic_DNA"/>
</dbReference>
<dbReference type="RefSeq" id="WP_407051639.1">
    <property type="nucleotide sequence ID" value="NZ_CP158568.1"/>
</dbReference>
<gene>
    <name evidence="2" type="ORF">ABS361_10230</name>
</gene>
<dbReference type="InterPro" id="IPR028087">
    <property type="entry name" value="Tad_N"/>
</dbReference>
<accession>A0AAU7XFC9</accession>
<protein>
    <submittedName>
        <fullName evidence="2">Pilus assembly protein TadG-related protein</fullName>
    </submittedName>
</protein>
<proteinExistence type="predicted"/>
<evidence type="ECO:0000313" key="2">
    <source>
        <dbReference type="EMBL" id="XBY46545.1"/>
    </source>
</evidence>
<reference evidence="2" key="1">
    <citation type="submission" date="2024-06" db="EMBL/GenBank/DDBJ databases">
        <title>Methylostella associata gen. nov., sp. nov., a novel Ancalomicrobiaceae-affiliated facultatively methylotrophic bacteria that feed on methanotrophs of the genus Methylococcus.</title>
        <authorList>
            <person name="Saltykova V."/>
            <person name="Danilova O.V."/>
            <person name="Oshkin I.Y."/>
            <person name="Belova S.E."/>
            <person name="Pimenov N.V."/>
            <person name="Dedysh S.N."/>
        </authorList>
    </citation>
    <scope>NUCLEOTIDE SEQUENCE</scope>
    <source>
        <strain evidence="2">S20</strain>
    </source>
</reference>
<evidence type="ECO:0000259" key="1">
    <source>
        <dbReference type="Pfam" id="PF13400"/>
    </source>
</evidence>
<organism evidence="2">
    <name type="scientific">Methyloraptor flagellatus</name>
    <dbReference type="NCBI Taxonomy" id="3162530"/>
    <lineage>
        <taxon>Bacteria</taxon>
        <taxon>Pseudomonadati</taxon>
        <taxon>Pseudomonadota</taxon>
        <taxon>Alphaproteobacteria</taxon>
        <taxon>Hyphomicrobiales</taxon>
        <taxon>Ancalomicrobiaceae</taxon>
        <taxon>Methyloraptor</taxon>
    </lineage>
</organism>
<dbReference type="KEGG" id="mflg:ABS361_10230"/>